<dbReference type="AlphaFoldDB" id="A0A225UEV3"/>
<comment type="caution">
    <text evidence="2">The sequence shown here is derived from an EMBL/GenBank/DDBJ whole genome shotgun (WGS) entry which is preliminary data.</text>
</comment>
<feature type="region of interest" description="Disordered" evidence="1">
    <location>
        <begin position="72"/>
        <end position="91"/>
    </location>
</feature>
<evidence type="ECO:0000313" key="2">
    <source>
        <dbReference type="EMBL" id="OWY91558.1"/>
    </source>
</evidence>
<sequence length="171" mass="19376">NYLVRREDQNAELREYIAHVSFLTTYYEPADKLRKAADDIEAQLNHEGQVEREVDVAQAGEVTGATAVATRPVTGAAGKRRRRSAATNEEAWRDESEQLVEVGRRRRRNKAGHYILEFRLRVARSERILRSTNHDDGGTDDNDARWASLTEYNELFDASRVVEDSDGGEGV</sequence>
<protein>
    <submittedName>
        <fullName evidence="2">Uncharacterized protein</fullName>
    </submittedName>
</protein>
<gene>
    <name evidence="2" type="ORF">PHMEG_00039807</name>
</gene>
<proteinExistence type="predicted"/>
<dbReference type="Proteomes" id="UP000198211">
    <property type="component" value="Unassembled WGS sequence"/>
</dbReference>
<dbReference type="OrthoDB" id="127468at2759"/>
<reference evidence="3" key="1">
    <citation type="submission" date="2017-03" db="EMBL/GenBank/DDBJ databases">
        <title>Phytopthora megakarya and P. palmivora, two closely related causual agents of cacao black pod achieved similar genome size and gene model numbers by different mechanisms.</title>
        <authorList>
            <person name="Ali S."/>
            <person name="Shao J."/>
            <person name="Larry D.J."/>
            <person name="Kronmiller B."/>
            <person name="Shen D."/>
            <person name="Strem M.D."/>
            <person name="Melnick R.L."/>
            <person name="Guiltinan M.J."/>
            <person name="Tyler B.M."/>
            <person name="Meinhardt L.W."/>
            <person name="Bailey B.A."/>
        </authorList>
    </citation>
    <scope>NUCLEOTIDE SEQUENCE [LARGE SCALE GENOMIC DNA]</scope>
    <source>
        <strain evidence="3">zdho120</strain>
    </source>
</reference>
<keyword evidence="3" id="KW-1185">Reference proteome</keyword>
<dbReference type="EMBL" id="NBNE01019950">
    <property type="protein sequence ID" value="OWY91558.1"/>
    <property type="molecule type" value="Genomic_DNA"/>
</dbReference>
<evidence type="ECO:0000256" key="1">
    <source>
        <dbReference type="SAM" id="MobiDB-lite"/>
    </source>
</evidence>
<name>A0A225UEV3_9STRA</name>
<organism evidence="2 3">
    <name type="scientific">Phytophthora megakarya</name>
    <dbReference type="NCBI Taxonomy" id="4795"/>
    <lineage>
        <taxon>Eukaryota</taxon>
        <taxon>Sar</taxon>
        <taxon>Stramenopiles</taxon>
        <taxon>Oomycota</taxon>
        <taxon>Peronosporomycetes</taxon>
        <taxon>Peronosporales</taxon>
        <taxon>Peronosporaceae</taxon>
        <taxon>Phytophthora</taxon>
    </lineage>
</organism>
<evidence type="ECO:0000313" key="3">
    <source>
        <dbReference type="Proteomes" id="UP000198211"/>
    </source>
</evidence>
<accession>A0A225UEV3</accession>
<feature type="non-terminal residue" evidence="2">
    <location>
        <position position="1"/>
    </location>
</feature>